<accession>A0A9E5DCD8</accession>
<dbReference type="Proteomes" id="UP001056766">
    <property type="component" value="Unassembled WGS sequence"/>
</dbReference>
<comment type="caution">
    <text evidence="1">The sequence shown here is derived from an EMBL/GenBank/DDBJ whole genome shotgun (WGS) entry which is preliminary data.</text>
</comment>
<evidence type="ECO:0000313" key="2">
    <source>
        <dbReference type="Proteomes" id="UP001056766"/>
    </source>
</evidence>
<evidence type="ECO:0000313" key="1">
    <source>
        <dbReference type="EMBL" id="MCM1987971.1"/>
    </source>
</evidence>
<sequence>MPNKKETDEDPCELTEEELDELLIETAKKEIRSDYRRSLGCESSRRCMDTESSSSKKK</sequence>
<dbReference type="EMBL" id="JAGSOI010000101">
    <property type="protein sequence ID" value="MCM1987971.1"/>
    <property type="molecule type" value="Genomic_DNA"/>
</dbReference>
<reference evidence="1" key="1">
    <citation type="journal article" date="2021" name="mSystems">
        <title>Bacteria and Archaea Synergistically Convert Glycine Betaine to Biogenic Methane in the Formosa Cold Seep of the South China Sea.</title>
        <authorList>
            <person name="Li L."/>
            <person name="Zhang W."/>
            <person name="Zhang S."/>
            <person name="Song L."/>
            <person name="Sun Q."/>
            <person name="Zhang H."/>
            <person name="Xiang H."/>
            <person name="Dong X."/>
        </authorList>
    </citation>
    <scope>NUCLEOTIDE SEQUENCE</scope>
    <source>
        <strain evidence="1">LLY</strain>
    </source>
</reference>
<gene>
    <name evidence="1" type="ORF">KDK67_13490</name>
</gene>
<proteinExistence type="predicted"/>
<keyword evidence="2" id="KW-1185">Reference proteome</keyword>
<organism evidence="1 2">
    <name type="scientific">Methanococcoides seepicolus</name>
    <dbReference type="NCBI Taxonomy" id="2828780"/>
    <lineage>
        <taxon>Archaea</taxon>
        <taxon>Methanobacteriati</taxon>
        <taxon>Methanobacteriota</taxon>
        <taxon>Stenosarchaea group</taxon>
        <taxon>Methanomicrobia</taxon>
        <taxon>Methanosarcinales</taxon>
        <taxon>Methanosarcinaceae</taxon>
        <taxon>Methanococcoides</taxon>
    </lineage>
</organism>
<protein>
    <submittedName>
        <fullName evidence="1">Uncharacterized protein</fullName>
    </submittedName>
</protein>
<dbReference type="RefSeq" id="WP_250869382.1">
    <property type="nucleotide sequence ID" value="NZ_JAGSOI010000101.1"/>
</dbReference>
<reference evidence="1" key="2">
    <citation type="submission" date="2021-04" db="EMBL/GenBank/DDBJ databases">
        <authorList>
            <person name="Dong X."/>
        </authorList>
    </citation>
    <scope>NUCLEOTIDE SEQUENCE</scope>
    <source>
        <strain evidence="1">LLY</strain>
    </source>
</reference>
<dbReference type="AlphaFoldDB" id="A0A9E5DCD8"/>
<name>A0A9E5DCD8_9EURY</name>